<organism evidence="2 3">
    <name type="scientific">Ceriporiopsis subvermispora (strain B)</name>
    <name type="common">White-rot fungus</name>
    <name type="synonym">Gelatoporia subvermispora</name>
    <dbReference type="NCBI Taxonomy" id="914234"/>
    <lineage>
        <taxon>Eukaryota</taxon>
        <taxon>Fungi</taxon>
        <taxon>Dikarya</taxon>
        <taxon>Basidiomycota</taxon>
        <taxon>Agaricomycotina</taxon>
        <taxon>Agaricomycetes</taxon>
        <taxon>Polyporales</taxon>
        <taxon>Gelatoporiaceae</taxon>
        <taxon>Gelatoporia</taxon>
    </lineage>
</organism>
<evidence type="ECO:0000313" key="2">
    <source>
        <dbReference type="EMBL" id="EMD34452.1"/>
    </source>
</evidence>
<dbReference type="GO" id="GO:0006313">
    <property type="term" value="P:DNA transposition"/>
    <property type="evidence" value="ECO:0007669"/>
    <property type="project" value="InterPro"/>
</dbReference>
<dbReference type="SUPFAM" id="SSF46689">
    <property type="entry name" value="Homeodomain-like"/>
    <property type="match status" value="1"/>
</dbReference>
<dbReference type="HOGENOM" id="CLU_158762_0_0_1"/>
<dbReference type="Proteomes" id="UP000016930">
    <property type="component" value="Unassembled WGS sequence"/>
</dbReference>
<dbReference type="OrthoDB" id="2714764at2759"/>
<evidence type="ECO:0000313" key="3">
    <source>
        <dbReference type="Proteomes" id="UP000016930"/>
    </source>
</evidence>
<gene>
    <name evidence="2" type="ORF">CERSUDRAFT_55212</name>
</gene>
<evidence type="ECO:0000259" key="1">
    <source>
        <dbReference type="Pfam" id="PF01498"/>
    </source>
</evidence>
<accession>M2R7S1</accession>
<feature type="domain" description="Transposase Tc1-like" evidence="1">
    <location>
        <begin position="84"/>
        <end position="129"/>
    </location>
</feature>
<dbReference type="Pfam" id="PF01498">
    <property type="entry name" value="HTH_Tnp_Tc3_2"/>
    <property type="match status" value="1"/>
</dbReference>
<keyword evidence="3" id="KW-1185">Reference proteome</keyword>
<dbReference type="EMBL" id="KB445803">
    <property type="protein sequence ID" value="EMD34452.1"/>
    <property type="molecule type" value="Genomic_DNA"/>
</dbReference>
<sequence>MGRSSQCTPTKKAWILTLYKEKHPIQDIANTLQIHCSTVWHQLRNLHHHPSFYVIKPHSGRPRILSPRSLCHAAIAIESGVTNTAADVQRQLFPHVSEATIRRALHRVGLSVYIKRKKPFLKPRHKLQRRR</sequence>
<protein>
    <recommendedName>
        <fullName evidence="1">Transposase Tc1-like domain-containing protein</fullName>
    </recommendedName>
</protein>
<dbReference type="STRING" id="914234.M2R7S1"/>
<dbReference type="AlphaFoldDB" id="M2R7S1"/>
<dbReference type="InterPro" id="IPR002492">
    <property type="entry name" value="Transposase_Tc1-like"/>
</dbReference>
<dbReference type="GO" id="GO:0015074">
    <property type="term" value="P:DNA integration"/>
    <property type="evidence" value="ECO:0007669"/>
    <property type="project" value="InterPro"/>
</dbReference>
<name>M2R7S1_CERS8</name>
<reference evidence="2 3" key="1">
    <citation type="journal article" date="2012" name="Proc. Natl. Acad. Sci. U.S.A.">
        <title>Comparative genomics of Ceriporiopsis subvermispora and Phanerochaete chrysosporium provide insight into selective ligninolysis.</title>
        <authorList>
            <person name="Fernandez-Fueyo E."/>
            <person name="Ruiz-Duenas F.J."/>
            <person name="Ferreira P."/>
            <person name="Floudas D."/>
            <person name="Hibbett D.S."/>
            <person name="Canessa P."/>
            <person name="Larrondo L.F."/>
            <person name="James T.Y."/>
            <person name="Seelenfreund D."/>
            <person name="Lobos S."/>
            <person name="Polanco R."/>
            <person name="Tello M."/>
            <person name="Honda Y."/>
            <person name="Watanabe T."/>
            <person name="Watanabe T."/>
            <person name="Ryu J.S."/>
            <person name="Kubicek C.P."/>
            <person name="Schmoll M."/>
            <person name="Gaskell J."/>
            <person name="Hammel K.E."/>
            <person name="St John F.J."/>
            <person name="Vanden Wymelenberg A."/>
            <person name="Sabat G."/>
            <person name="Splinter BonDurant S."/>
            <person name="Syed K."/>
            <person name="Yadav J.S."/>
            <person name="Doddapaneni H."/>
            <person name="Subramanian V."/>
            <person name="Lavin J.L."/>
            <person name="Oguiza J.A."/>
            <person name="Perez G."/>
            <person name="Pisabarro A.G."/>
            <person name="Ramirez L."/>
            <person name="Santoyo F."/>
            <person name="Master E."/>
            <person name="Coutinho P.M."/>
            <person name="Henrissat B."/>
            <person name="Lombard V."/>
            <person name="Magnuson J.K."/>
            <person name="Kuees U."/>
            <person name="Hori C."/>
            <person name="Igarashi K."/>
            <person name="Samejima M."/>
            <person name="Held B.W."/>
            <person name="Barry K.W."/>
            <person name="LaButti K.M."/>
            <person name="Lapidus A."/>
            <person name="Lindquist E.A."/>
            <person name="Lucas S.M."/>
            <person name="Riley R."/>
            <person name="Salamov A.A."/>
            <person name="Hoffmeister D."/>
            <person name="Schwenk D."/>
            <person name="Hadar Y."/>
            <person name="Yarden O."/>
            <person name="de Vries R.P."/>
            <person name="Wiebenga A."/>
            <person name="Stenlid J."/>
            <person name="Eastwood D."/>
            <person name="Grigoriev I.V."/>
            <person name="Berka R.M."/>
            <person name="Blanchette R.A."/>
            <person name="Kersten P."/>
            <person name="Martinez A.T."/>
            <person name="Vicuna R."/>
            <person name="Cullen D."/>
        </authorList>
    </citation>
    <scope>NUCLEOTIDE SEQUENCE [LARGE SCALE GENOMIC DNA]</scope>
    <source>
        <strain evidence="2 3">B</strain>
    </source>
</reference>
<dbReference type="InterPro" id="IPR009057">
    <property type="entry name" value="Homeodomain-like_sf"/>
</dbReference>
<dbReference type="GO" id="GO:0003677">
    <property type="term" value="F:DNA binding"/>
    <property type="evidence" value="ECO:0007669"/>
    <property type="project" value="InterPro"/>
</dbReference>
<proteinExistence type="predicted"/>